<dbReference type="FunFam" id="1.20.5.110:FF:000003">
    <property type="entry name" value="60S ribosomal protein L13"/>
    <property type="match status" value="1"/>
</dbReference>
<accession>A0AA35STI9</accession>
<dbReference type="GO" id="GO:0003723">
    <property type="term" value="F:RNA binding"/>
    <property type="evidence" value="ECO:0007669"/>
    <property type="project" value="TreeGrafter"/>
</dbReference>
<evidence type="ECO:0000256" key="4">
    <source>
        <dbReference type="ARBA" id="ARBA00035216"/>
    </source>
</evidence>
<gene>
    <name evidence="7" type="ORF">GBAR_LOCUS19514</name>
</gene>
<comment type="similarity">
    <text evidence="1">Belongs to the eukaryotic ribosomal protein eL13 family.</text>
</comment>
<evidence type="ECO:0000256" key="6">
    <source>
        <dbReference type="SAM" id="MobiDB-lite"/>
    </source>
</evidence>
<reference evidence="7" key="1">
    <citation type="submission" date="2023-03" db="EMBL/GenBank/DDBJ databases">
        <authorList>
            <person name="Steffen K."/>
            <person name="Cardenas P."/>
        </authorList>
    </citation>
    <scope>NUCLEOTIDE SEQUENCE</scope>
</reference>
<dbReference type="InterPro" id="IPR001380">
    <property type="entry name" value="Ribosomal_eL13"/>
</dbReference>
<evidence type="ECO:0000256" key="5">
    <source>
        <dbReference type="ARBA" id="ARBA00035321"/>
    </source>
</evidence>
<dbReference type="AlphaFoldDB" id="A0AA35STI9"/>
<dbReference type="Proteomes" id="UP001174909">
    <property type="component" value="Unassembled WGS sequence"/>
</dbReference>
<evidence type="ECO:0000313" key="8">
    <source>
        <dbReference type="Proteomes" id="UP001174909"/>
    </source>
</evidence>
<dbReference type="PANTHER" id="PTHR11722:SF0">
    <property type="entry name" value="LARGE RIBOSOMAL SUBUNIT PROTEIN EL13"/>
    <property type="match status" value="1"/>
</dbReference>
<keyword evidence="8" id="KW-1185">Reference proteome</keyword>
<keyword evidence="2 7" id="KW-0689">Ribosomal protein</keyword>
<dbReference type="GO" id="GO:0003735">
    <property type="term" value="F:structural constituent of ribosome"/>
    <property type="evidence" value="ECO:0007669"/>
    <property type="project" value="InterPro"/>
</dbReference>
<protein>
    <recommendedName>
        <fullName evidence="4">Large ribosomal subunit protein eL13</fullName>
    </recommendedName>
    <alternativeName>
        <fullName evidence="5">60S ribosomal protein L13</fullName>
    </alternativeName>
</protein>
<dbReference type="Gene3D" id="1.20.5.110">
    <property type="match status" value="1"/>
</dbReference>
<dbReference type="GO" id="GO:0022625">
    <property type="term" value="C:cytosolic large ribosomal subunit"/>
    <property type="evidence" value="ECO:0007669"/>
    <property type="project" value="TreeGrafter"/>
</dbReference>
<dbReference type="GO" id="GO:0006412">
    <property type="term" value="P:translation"/>
    <property type="evidence" value="ECO:0007669"/>
    <property type="project" value="InterPro"/>
</dbReference>
<organism evidence="7 8">
    <name type="scientific">Geodia barretti</name>
    <name type="common">Barrett's horny sponge</name>
    <dbReference type="NCBI Taxonomy" id="519541"/>
    <lineage>
        <taxon>Eukaryota</taxon>
        <taxon>Metazoa</taxon>
        <taxon>Porifera</taxon>
        <taxon>Demospongiae</taxon>
        <taxon>Heteroscleromorpha</taxon>
        <taxon>Tetractinellida</taxon>
        <taxon>Astrophorina</taxon>
        <taxon>Geodiidae</taxon>
        <taxon>Geodia</taxon>
    </lineage>
</organism>
<comment type="caution">
    <text evidence="7">The sequence shown here is derived from an EMBL/GenBank/DDBJ whole genome shotgun (WGS) entry which is preliminary data.</text>
</comment>
<dbReference type="EMBL" id="CASHTH010002751">
    <property type="protein sequence ID" value="CAI8034711.1"/>
    <property type="molecule type" value="Genomic_DNA"/>
</dbReference>
<name>A0AA35STI9_GEOBA</name>
<proteinExistence type="inferred from homology"/>
<sequence length="168" mass="19433">MPKRNGVIPNAHFKKHWQRRVRTWFDQPGKKKTRRLKRLKKAAAIAPRPAAGLLRPVVHCPTFRYNSRGAGISRHLAPRIGIAVDHRRRNRSLEGLQPEACKMAVQLRGPVMPIRQVRPVAQARAVTEDEKKYSVFEAMRQARADKRLLGVREKRARQKAEEEKTKKK</sequence>
<evidence type="ECO:0000256" key="3">
    <source>
        <dbReference type="ARBA" id="ARBA00023274"/>
    </source>
</evidence>
<evidence type="ECO:0000256" key="2">
    <source>
        <dbReference type="ARBA" id="ARBA00022980"/>
    </source>
</evidence>
<feature type="region of interest" description="Disordered" evidence="6">
    <location>
        <begin position="148"/>
        <end position="168"/>
    </location>
</feature>
<evidence type="ECO:0000313" key="7">
    <source>
        <dbReference type="EMBL" id="CAI8034711.1"/>
    </source>
</evidence>
<dbReference type="PANTHER" id="PTHR11722">
    <property type="entry name" value="60S RIBOSOMAL PROTEIN L13"/>
    <property type="match status" value="1"/>
</dbReference>
<keyword evidence="3" id="KW-0687">Ribonucleoprotein</keyword>
<evidence type="ECO:0000256" key="1">
    <source>
        <dbReference type="ARBA" id="ARBA00005640"/>
    </source>
</evidence>
<dbReference type="Pfam" id="PF01294">
    <property type="entry name" value="Ribosomal_L13e"/>
    <property type="match status" value="1"/>
</dbReference>